<keyword evidence="2" id="KW-1185">Reference proteome</keyword>
<evidence type="ECO:0000313" key="1">
    <source>
        <dbReference type="EMBL" id="TDH66475.1"/>
    </source>
</evidence>
<dbReference type="Proteomes" id="UP000294530">
    <property type="component" value="Unassembled WGS sequence"/>
</dbReference>
<sequence length="73" mass="8448">MATTSKGRIGNILEKYGVSEDQLVIDEKRYLMKHLSEDENSFMRTAVKELNQEAMTKTSKWYIDIVCNTGSYH</sequence>
<reference evidence="1 2" key="1">
    <citation type="journal article" date="2021" name="Genome Biol.">
        <title>AFLAP: assembly-free linkage analysis pipeline using k-mers from genome sequencing data.</title>
        <authorList>
            <person name="Fletcher K."/>
            <person name="Zhang L."/>
            <person name="Gil J."/>
            <person name="Han R."/>
            <person name="Cavanaugh K."/>
            <person name="Michelmore R."/>
        </authorList>
    </citation>
    <scope>NUCLEOTIDE SEQUENCE [LARGE SCALE GENOMIC DNA]</scope>
    <source>
        <strain evidence="1 2">SF5</strain>
    </source>
</reference>
<proteinExistence type="predicted"/>
<dbReference type="EMBL" id="SHOA02000017">
    <property type="protein sequence ID" value="TDH66475.1"/>
    <property type="molecule type" value="Genomic_DNA"/>
</dbReference>
<evidence type="ECO:0000313" key="2">
    <source>
        <dbReference type="Proteomes" id="UP000294530"/>
    </source>
</evidence>
<organism evidence="1 2">
    <name type="scientific">Bremia lactucae</name>
    <name type="common">Lettuce downy mildew</name>
    <dbReference type="NCBI Taxonomy" id="4779"/>
    <lineage>
        <taxon>Eukaryota</taxon>
        <taxon>Sar</taxon>
        <taxon>Stramenopiles</taxon>
        <taxon>Oomycota</taxon>
        <taxon>Peronosporomycetes</taxon>
        <taxon>Peronosporales</taxon>
        <taxon>Peronosporaceae</taxon>
        <taxon>Bremia</taxon>
    </lineage>
</organism>
<dbReference type="KEGG" id="blac:94349533"/>
<dbReference type="GeneID" id="94349533"/>
<gene>
    <name evidence="1" type="ORF">CCR75_005787</name>
</gene>
<name>A0A976FGN5_BRELC</name>
<protein>
    <submittedName>
        <fullName evidence="1">Uncharacterized protein</fullName>
    </submittedName>
</protein>
<comment type="caution">
    <text evidence="1">The sequence shown here is derived from an EMBL/GenBank/DDBJ whole genome shotgun (WGS) entry which is preliminary data.</text>
</comment>
<dbReference type="RefSeq" id="XP_067815974.1">
    <property type="nucleotide sequence ID" value="XM_067963862.1"/>
</dbReference>
<dbReference type="AlphaFoldDB" id="A0A976FGN5"/>
<accession>A0A976FGN5</accession>